<dbReference type="AlphaFoldDB" id="A0A073JCH0"/>
<keyword evidence="6" id="KW-0326">Glycosidase</keyword>
<dbReference type="Gene3D" id="1.50.10.10">
    <property type="match status" value="1"/>
</dbReference>
<dbReference type="GO" id="GO:0030245">
    <property type="term" value="P:cellulose catabolic process"/>
    <property type="evidence" value="ECO:0007669"/>
    <property type="project" value="UniProtKB-KW"/>
</dbReference>
<evidence type="ECO:0000256" key="2">
    <source>
        <dbReference type="ARBA" id="ARBA00009209"/>
    </source>
</evidence>
<dbReference type="PRINTS" id="PR00735">
    <property type="entry name" value="GLHYDRLASE8"/>
</dbReference>
<evidence type="ECO:0000313" key="9">
    <source>
        <dbReference type="EMBL" id="KEJ95432.1"/>
    </source>
</evidence>
<keyword evidence="8" id="KW-0732">Signal</keyword>
<dbReference type="GeneID" id="68871386"/>
<feature type="signal peptide" evidence="8">
    <location>
        <begin position="1"/>
        <end position="21"/>
    </location>
</feature>
<dbReference type="InterPro" id="IPR002037">
    <property type="entry name" value="Glyco_hydro_8"/>
</dbReference>
<organism evidence="9 10">
    <name type="scientific">Pseudosulfitobacter pseudonitzschiae</name>
    <dbReference type="NCBI Taxonomy" id="1402135"/>
    <lineage>
        <taxon>Bacteria</taxon>
        <taxon>Pseudomonadati</taxon>
        <taxon>Pseudomonadota</taxon>
        <taxon>Alphaproteobacteria</taxon>
        <taxon>Rhodobacterales</taxon>
        <taxon>Roseobacteraceae</taxon>
        <taxon>Pseudosulfitobacter</taxon>
    </lineage>
</organism>
<dbReference type="InterPro" id="IPR012341">
    <property type="entry name" value="6hp_glycosidase-like_sf"/>
</dbReference>
<evidence type="ECO:0000313" key="10">
    <source>
        <dbReference type="Proteomes" id="UP000027746"/>
    </source>
</evidence>
<keyword evidence="10" id="KW-1185">Reference proteome</keyword>
<dbReference type="OrthoDB" id="9766708at2"/>
<evidence type="ECO:0000256" key="6">
    <source>
        <dbReference type="ARBA" id="ARBA00023295"/>
    </source>
</evidence>
<reference evidence="9 10" key="1">
    <citation type="submission" date="2014-01" db="EMBL/GenBank/DDBJ databases">
        <title>Sulfitobacter sp. H3 (MCCC 1A00686) Genome Sequencing.</title>
        <authorList>
            <person name="Lai Q."/>
            <person name="Hong Z."/>
        </authorList>
    </citation>
    <scope>NUCLEOTIDE SEQUENCE [LARGE SCALE GENOMIC DNA]</scope>
    <source>
        <strain evidence="9 10">H3</strain>
    </source>
</reference>
<protein>
    <recommendedName>
        <fullName evidence="3">cellulase</fullName>
        <ecNumber evidence="3">3.2.1.4</ecNumber>
    </recommendedName>
</protein>
<dbReference type="Proteomes" id="UP000027746">
    <property type="component" value="Unassembled WGS sequence"/>
</dbReference>
<keyword evidence="7" id="KW-0624">Polysaccharide degradation</keyword>
<comment type="caution">
    <text evidence="9">The sequence shown here is derived from an EMBL/GenBank/DDBJ whole genome shotgun (WGS) entry which is preliminary data.</text>
</comment>
<sequence>MNRRAALQASALYLIAFAAAAAGRGAEFDARAWSAWKRRFLSADGRVIDDGNGGISHSEGQGFGALLAQAQGDRTAFQQIEAWTRANLLVRRDHLMGWRWHEDMGVAPEDQVTATDGDLFRAWALLRAARDSGWSEWAGQSEDIARDIADCCLRPDPRVAGSPLLIPGSASRADAERVLINPSYIMPRALRELGHAAARPELIAAADHGETVLAELAALGAVPDWVDVTPEGYAAPVEHDYLSGYDALRVPLYLTWSGNAGHGAVKRGFDMLAQADLPDHVAVVTTLGGVLLEQSNFAGYAALAELASCKESGKTTGVLSVQPYYPATLELLAALAAREGGACMQ</sequence>
<feature type="chain" id="PRO_5001690411" description="cellulase" evidence="8">
    <location>
        <begin position="22"/>
        <end position="345"/>
    </location>
</feature>
<accession>A0A073JCH0</accession>
<evidence type="ECO:0000256" key="5">
    <source>
        <dbReference type="ARBA" id="ARBA00023001"/>
    </source>
</evidence>
<dbReference type="SUPFAM" id="SSF48208">
    <property type="entry name" value="Six-hairpin glycosidases"/>
    <property type="match status" value="1"/>
</dbReference>
<name>A0A073JCH0_9RHOB</name>
<keyword evidence="4" id="KW-0378">Hydrolase</keyword>
<dbReference type="EC" id="3.2.1.4" evidence="3"/>
<keyword evidence="7" id="KW-0119">Carbohydrate metabolism</keyword>
<dbReference type="RefSeq" id="WP_037926585.1">
    <property type="nucleotide sequence ID" value="NZ_CP054599.1"/>
</dbReference>
<keyword evidence="5" id="KW-0136">Cellulose degradation</keyword>
<dbReference type="GO" id="GO:0008810">
    <property type="term" value="F:cellulase activity"/>
    <property type="evidence" value="ECO:0007669"/>
    <property type="project" value="UniProtKB-EC"/>
</dbReference>
<evidence type="ECO:0000256" key="7">
    <source>
        <dbReference type="ARBA" id="ARBA00023326"/>
    </source>
</evidence>
<dbReference type="InterPro" id="IPR008928">
    <property type="entry name" value="6-hairpin_glycosidase_sf"/>
</dbReference>
<evidence type="ECO:0000256" key="1">
    <source>
        <dbReference type="ARBA" id="ARBA00000966"/>
    </source>
</evidence>
<gene>
    <name evidence="9" type="ORF">SUH3_20825</name>
</gene>
<proteinExistence type="inferred from homology"/>
<evidence type="ECO:0000256" key="3">
    <source>
        <dbReference type="ARBA" id="ARBA00012601"/>
    </source>
</evidence>
<dbReference type="EMBL" id="JAMD01000006">
    <property type="protein sequence ID" value="KEJ95432.1"/>
    <property type="molecule type" value="Genomic_DNA"/>
</dbReference>
<evidence type="ECO:0000256" key="8">
    <source>
        <dbReference type="SAM" id="SignalP"/>
    </source>
</evidence>
<comment type="similarity">
    <text evidence="2">Belongs to the glycosyl hydrolase 8 (cellulase D) family.</text>
</comment>
<evidence type="ECO:0000256" key="4">
    <source>
        <dbReference type="ARBA" id="ARBA00022801"/>
    </source>
</evidence>
<comment type="catalytic activity">
    <reaction evidence="1">
        <text>Endohydrolysis of (1-&gt;4)-beta-D-glucosidic linkages in cellulose, lichenin and cereal beta-D-glucans.</text>
        <dbReference type="EC" id="3.2.1.4"/>
    </reaction>
</comment>
<dbReference type="Pfam" id="PF01270">
    <property type="entry name" value="Glyco_hydro_8"/>
    <property type="match status" value="1"/>
</dbReference>